<dbReference type="GO" id="GO:0006281">
    <property type="term" value="P:DNA repair"/>
    <property type="evidence" value="ECO:0007669"/>
    <property type="project" value="UniProtKB-KW"/>
</dbReference>
<evidence type="ECO:0000256" key="2">
    <source>
        <dbReference type="ARBA" id="ARBA00022618"/>
    </source>
</evidence>
<evidence type="ECO:0000256" key="4">
    <source>
        <dbReference type="ARBA" id="ARBA00022776"/>
    </source>
</evidence>
<name>A0ABC8KNC3_ERUVS</name>
<feature type="compositionally biased region" description="Basic and acidic residues" evidence="8">
    <location>
        <begin position="271"/>
        <end position="300"/>
    </location>
</feature>
<feature type="compositionally biased region" description="Polar residues" evidence="8">
    <location>
        <begin position="302"/>
        <end position="317"/>
    </location>
</feature>
<feature type="compositionally biased region" description="Polar residues" evidence="8">
    <location>
        <begin position="526"/>
        <end position="546"/>
    </location>
</feature>
<feature type="compositionally biased region" description="Acidic residues" evidence="8">
    <location>
        <begin position="1005"/>
        <end position="1014"/>
    </location>
</feature>
<keyword evidence="3" id="KW-0227">DNA damage</keyword>
<dbReference type="GO" id="GO:0051301">
    <property type="term" value="P:cell division"/>
    <property type="evidence" value="ECO:0007669"/>
    <property type="project" value="UniProtKB-KW"/>
</dbReference>
<feature type="region of interest" description="Disordered" evidence="8">
    <location>
        <begin position="854"/>
        <end position="1044"/>
    </location>
</feature>
<evidence type="ECO:0000256" key="3">
    <source>
        <dbReference type="ARBA" id="ARBA00022763"/>
    </source>
</evidence>
<feature type="compositionally biased region" description="Basic and acidic residues" evidence="8">
    <location>
        <begin position="867"/>
        <end position="880"/>
    </location>
</feature>
<keyword evidence="7" id="KW-0131">Cell cycle</keyword>
<dbReference type="SUPFAM" id="SSF63748">
    <property type="entry name" value="Tudor/PWWP/MBT"/>
    <property type="match status" value="1"/>
</dbReference>
<dbReference type="GO" id="GO:0035825">
    <property type="term" value="P:homologous recombination"/>
    <property type="evidence" value="ECO:0007669"/>
    <property type="project" value="UniProtKB-ARBA"/>
</dbReference>
<gene>
    <name evidence="9" type="ORF">ERUC_LOCUS26482</name>
</gene>
<keyword evidence="5" id="KW-0234">DNA repair</keyword>
<feature type="compositionally biased region" description="Basic and acidic residues" evidence="8">
    <location>
        <begin position="724"/>
        <end position="738"/>
    </location>
</feature>
<feature type="compositionally biased region" description="Basic and acidic residues" evidence="8">
    <location>
        <begin position="700"/>
        <end position="715"/>
    </location>
</feature>
<feature type="compositionally biased region" description="Basic and acidic residues" evidence="8">
    <location>
        <begin position="465"/>
        <end position="484"/>
    </location>
</feature>
<feature type="compositionally biased region" description="Basic and acidic residues" evidence="8">
    <location>
        <begin position="787"/>
        <end position="803"/>
    </location>
</feature>
<feature type="compositionally biased region" description="Basic residues" evidence="8">
    <location>
        <begin position="640"/>
        <end position="650"/>
    </location>
</feature>
<dbReference type="Proteomes" id="UP001642260">
    <property type="component" value="Unassembled WGS sequence"/>
</dbReference>
<dbReference type="InterPro" id="IPR016024">
    <property type="entry name" value="ARM-type_fold"/>
</dbReference>
<dbReference type="Pfam" id="PF20168">
    <property type="entry name" value="PDS5"/>
    <property type="match status" value="1"/>
</dbReference>
<feature type="compositionally biased region" description="Polar residues" evidence="8">
    <location>
        <begin position="567"/>
        <end position="585"/>
    </location>
</feature>
<comment type="subcellular location">
    <subcellularLocation>
        <location evidence="1">Nucleus</location>
    </subcellularLocation>
</comment>
<feature type="compositionally biased region" description="Acidic residues" evidence="8">
    <location>
        <begin position="856"/>
        <end position="866"/>
    </location>
</feature>
<keyword evidence="6" id="KW-0539">Nucleus</keyword>
<feature type="compositionally biased region" description="Polar residues" evidence="8">
    <location>
        <begin position="608"/>
        <end position="628"/>
    </location>
</feature>
<dbReference type="SUPFAM" id="SSF48371">
    <property type="entry name" value="ARM repeat"/>
    <property type="match status" value="1"/>
</dbReference>
<evidence type="ECO:0000313" key="9">
    <source>
        <dbReference type="EMBL" id="CAH8360726.1"/>
    </source>
</evidence>
<feature type="compositionally biased region" description="Basic and acidic residues" evidence="8">
    <location>
        <begin position="424"/>
        <end position="443"/>
    </location>
</feature>
<feature type="compositionally biased region" description="Low complexity" evidence="8">
    <location>
        <begin position="684"/>
        <end position="699"/>
    </location>
</feature>
<feature type="compositionally biased region" description="Polar residues" evidence="8">
    <location>
        <begin position="485"/>
        <end position="505"/>
    </location>
</feature>
<feature type="region of interest" description="Disordered" evidence="8">
    <location>
        <begin position="261"/>
        <end position="806"/>
    </location>
</feature>
<dbReference type="InterPro" id="IPR039776">
    <property type="entry name" value="Pds5"/>
</dbReference>
<evidence type="ECO:0000313" key="10">
    <source>
        <dbReference type="Proteomes" id="UP001642260"/>
    </source>
</evidence>
<feature type="compositionally biased region" description="Low complexity" evidence="8">
    <location>
        <begin position="657"/>
        <end position="675"/>
    </location>
</feature>
<dbReference type="Gene3D" id="2.30.30.140">
    <property type="match status" value="1"/>
</dbReference>
<evidence type="ECO:0000256" key="1">
    <source>
        <dbReference type="ARBA" id="ARBA00004123"/>
    </source>
</evidence>
<keyword evidence="4" id="KW-0498">Mitosis</keyword>
<organism evidence="9 10">
    <name type="scientific">Eruca vesicaria subsp. sativa</name>
    <name type="common">Garden rocket</name>
    <name type="synonym">Eruca sativa</name>
    <dbReference type="NCBI Taxonomy" id="29727"/>
    <lineage>
        <taxon>Eukaryota</taxon>
        <taxon>Viridiplantae</taxon>
        <taxon>Streptophyta</taxon>
        <taxon>Embryophyta</taxon>
        <taxon>Tracheophyta</taxon>
        <taxon>Spermatophyta</taxon>
        <taxon>Magnoliopsida</taxon>
        <taxon>eudicotyledons</taxon>
        <taxon>Gunneridae</taxon>
        <taxon>Pentapetalae</taxon>
        <taxon>rosids</taxon>
        <taxon>malvids</taxon>
        <taxon>Brassicales</taxon>
        <taxon>Brassicaceae</taxon>
        <taxon>Brassiceae</taxon>
        <taxon>Eruca</taxon>
    </lineage>
</organism>
<dbReference type="CDD" id="cd20404">
    <property type="entry name" value="Tudor_Agenet_AtEML-like"/>
    <property type="match status" value="1"/>
</dbReference>
<dbReference type="GO" id="GO:0005634">
    <property type="term" value="C:nucleus"/>
    <property type="evidence" value="ECO:0007669"/>
    <property type="project" value="UniProtKB-SubCell"/>
</dbReference>
<feature type="compositionally biased region" description="Basic and acidic residues" evidence="8">
    <location>
        <begin position="588"/>
        <end position="607"/>
    </location>
</feature>
<evidence type="ECO:0000256" key="7">
    <source>
        <dbReference type="ARBA" id="ARBA00023306"/>
    </source>
</evidence>
<proteinExistence type="predicted"/>
<accession>A0ABC8KNC3</accession>
<feature type="compositionally biased region" description="Basic and acidic residues" evidence="8">
    <location>
        <begin position="555"/>
        <end position="566"/>
    </location>
</feature>
<dbReference type="PANTHER" id="PTHR12663:SF3">
    <property type="entry name" value="SISTER CHROMATID COHESION PROTEIN PDS5 HOMOLOG C"/>
    <property type="match status" value="1"/>
</dbReference>
<feature type="compositionally biased region" description="Low complexity" evidence="8">
    <location>
        <begin position="959"/>
        <end position="975"/>
    </location>
</feature>
<feature type="compositionally biased region" description="Acidic residues" evidence="8">
    <location>
        <begin position="931"/>
        <end position="940"/>
    </location>
</feature>
<keyword evidence="10" id="KW-1185">Reference proteome</keyword>
<evidence type="ECO:0000256" key="6">
    <source>
        <dbReference type="ARBA" id="ARBA00023242"/>
    </source>
</evidence>
<sequence length="1044" mass="113913">MSVSDKELENQILEAGENLTHPPSSLDELLSLLDKLFIYLIDVDQSPHESMQTALSPLMKALVAGKLFNHSDADVRVAVAVCISEITRITAPEAPYDDDQMKEVFKLIVSSFEYLPDYYSRSYSKRISILETVAKVRSCVVMLDLECDSLIVEMFQSFLKAIRDFHPENVISSMEKIMTLVLEESEEIPPKMLSPILHYVREDDEVPEVARRLAERVLSNSAGKLKKYLTEAVKLSGVSLDKYSKIVASICEGTFSALQDDPLVENEKEDSEGHLEKEAEDKQEVIATPERSDEPKDESGKSGVSNGVAQQNDSCVDTESAKKQDDTNATDEPQYLDNPSNMDLDNTSEEMPDVEHQPQEKEPSSATQVDSSKISDSKDVLSLPPDDSSVKAAISSENDKETSMQALPSKTPAEETVNVSSPSRAEDLVEESRPKKTENDKETSVQALPSKASADETANVSSPFRAKDLAEESRPKKTENDKETSVQALPSKTSVDETANVSSPSRAEDPVEESRPKKTENDKETSVQALPSKTSADETANVSSPSMAEALVEESQPKKDENDKETSVQALASKTSADETANVSYPSRAEDSVEESQPKKTENDKETSVQALPSKTPANETANVSSPSKAEDLVEESRPKKSANQKKKKSLTKEAKPSAASATEEASEEPNTSEAKVTKKSGKKIASSTKTKSTLPPKKCTSETKAAKQSEKKVVESNNVQESSKPKEEKKELGRGEAMDEDSLDTSSGDSEKPAVSSPKSASKSKKEVKRPIEEIPDTNTKRKRSPGKEKASDLQSHGEELVGSRVRVWWPIDKEYYKGVVNSYDSAKKKHLVIYDDGDQEILNLKKQTWHFLDESETEGEEADDQTGHEKEASTEPQRKKAKTSKQSKMEPSAKKGGNKSKAAPASKSGKKSKDDKTESKPKPPKEASREEEEDSSEEETLKTVGKSGTSKVKKISKSGTSKGSSKTTTTTPKSKSRGPAKSSLPKGKAAKGRANSTPSLKDDESDAETESEETPKAPEPATKGKPVGSGKSQAKSGNKRKR</sequence>
<feature type="compositionally biased region" description="Basic and acidic residues" evidence="8">
    <location>
        <begin position="913"/>
        <end position="930"/>
    </location>
</feature>
<protein>
    <submittedName>
        <fullName evidence="9">Uncharacterized protein</fullName>
    </submittedName>
</protein>
<evidence type="ECO:0000256" key="8">
    <source>
        <dbReference type="SAM" id="MobiDB-lite"/>
    </source>
</evidence>
<dbReference type="AlphaFoldDB" id="A0ABC8KNC3"/>
<dbReference type="PANTHER" id="PTHR12663">
    <property type="entry name" value="ANDROGEN INDUCED INHIBITOR OF PROLIFERATION AS3 / PDS5-RELATED"/>
    <property type="match status" value="1"/>
</dbReference>
<evidence type="ECO:0000256" key="5">
    <source>
        <dbReference type="ARBA" id="ARBA00023204"/>
    </source>
</evidence>
<comment type="caution">
    <text evidence="9">The sequence shown here is derived from an EMBL/GenBank/DDBJ whole genome shotgun (WGS) entry which is preliminary data.</text>
</comment>
<keyword evidence="2" id="KW-0132">Cell division</keyword>
<reference evidence="9 10" key="1">
    <citation type="submission" date="2022-03" db="EMBL/GenBank/DDBJ databases">
        <authorList>
            <person name="Macdonald S."/>
            <person name="Ahmed S."/>
            <person name="Newling K."/>
        </authorList>
    </citation>
    <scope>NUCLEOTIDE SEQUENCE [LARGE SCALE GENOMIC DNA]</scope>
</reference>
<feature type="compositionally biased region" description="Basic and acidic residues" evidence="8">
    <location>
        <begin position="506"/>
        <end position="525"/>
    </location>
</feature>
<dbReference type="GO" id="GO:0007064">
    <property type="term" value="P:mitotic sister chromatid cohesion"/>
    <property type="evidence" value="ECO:0007669"/>
    <property type="project" value="UniProtKB-ARBA"/>
</dbReference>
<dbReference type="EMBL" id="CAKOAT010292932">
    <property type="protein sequence ID" value="CAH8360726.1"/>
    <property type="molecule type" value="Genomic_DNA"/>
</dbReference>
<feature type="compositionally biased region" description="Basic and acidic residues" evidence="8">
    <location>
        <begin position="629"/>
        <end position="639"/>
    </location>
</feature>
<feature type="compositionally biased region" description="Basic and acidic residues" evidence="8">
    <location>
        <begin position="353"/>
        <end position="363"/>
    </location>
</feature>